<gene>
    <name evidence="3" type="ORF">PO878_01270</name>
</gene>
<dbReference type="InterPro" id="IPR038255">
    <property type="entry name" value="PBS_linker_sf"/>
</dbReference>
<dbReference type="Gene3D" id="2.60.40.2310">
    <property type="match status" value="1"/>
</dbReference>
<dbReference type="GO" id="GO:0004252">
    <property type="term" value="F:serine-type endopeptidase activity"/>
    <property type="evidence" value="ECO:0007669"/>
    <property type="project" value="InterPro"/>
</dbReference>
<evidence type="ECO:0008006" key="5">
    <source>
        <dbReference type="Google" id="ProtNLM"/>
    </source>
</evidence>
<dbReference type="InterPro" id="IPR041469">
    <property type="entry name" value="Subtilisin-like_FN3"/>
</dbReference>
<dbReference type="AlphaFoldDB" id="A0AAE9Y9X3"/>
<proteinExistence type="predicted"/>
<evidence type="ECO:0000313" key="3">
    <source>
        <dbReference type="EMBL" id="WCO67348.1"/>
    </source>
</evidence>
<dbReference type="Proteomes" id="UP001216390">
    <property type="component" value="Chromosome"/>
</dbReference>
<sequence>MRSRAPALLVVAVTVLGVLGGVVPAGPVHAQQDPARFTATALDPVGRVRGAEVASARLARSDPDLRAPASAERVAVLVRLDQDPLATYTGGVDGAPATSPAATGRPLTAEVAATSSHARRAATREAEVTRALRAAVPGLRVVRRLPVLYGGLAATVPADQVAAVLAVPGVVAVQSDAPRPLRTGPDPVPDAPGGDLAAGEGTTVAVLGGAVDRGDDRLAGPVAEDRDLVTDPSARGPASRASTELAAAVAATAPAAALGSYRVCAEAATCAPSTVVAGLEAAVLDGADVATHLLPAPADPRTDPVALAALGADAAGTVVVDGSGAPWTATVDGPDDQVVARTGRTAGALAATAAAAPGWSPAQVRSALAAGPGEGLDPATVAAPGLTFDETLARTLALGAEGTHLNTPAVEATLDGGRLATTRTVTNVSDGPATYRAEADVPGATVEVRPARFTLGPGARKELAITVEASGAVTGEVRLVADARPPVHLPVRVVGPAADVRVTTACAATTVAVTDRTPCTATATNEGVGATTVAGTTVVDDHLRVDAAGAPAAVTGPRSTALAPTTLSGREPGALALEPTGTDGYVPLDSLGVAPVPVGDREGLEVALDRPVTFDGTTSDRLGVSSDGYLVVGGIDDPTELVCCPSRTSDEATPDGVVAPFWTDLTGTGAPGISVAAVTDGARRWVVVEWRLAVVGTGARRTFQAWLGQDGAHDVALAYPAGRTPSTEGLAAPAAVGATGRDGRTGALRPGAEVLGGPGPVDRRVTAAASGPPDAVSWPVEVAGWAGGAGVVRTEVTASGATDPATAAAEVAVDGPGPGAVEADVDRLADDLTEDALAPARRADLADRLRTGTLTREGLARVLATDPAWLGRVVDATYQEVAGAAPDADGRRFWVEALASGTSVRALVAALVGTEAFYAAAGRDPGALVDLAFARVLGRAPDAAGRDYWVARLDAGLSRAALGHTLAALDEVGARRVRDVARLLLDRDPTPTEAARWETVLRRGTVVDLTTAVASSPAYREGG</sequence>
<dbReference type="InterPro" id="IPR036852">
    <property type="entry name" value="Peptidase_S8/S53_dom_sf"/>
</dbReference>
<protein>
    <recommendedName>
        <fullName evidence="5">DUF4214 domain-containing protein</fullName>
    </recommendedName>
</protein>
<dbReference type="Gene3D" id="1.10.3130.20">
    <property type="entry name" value="Phycobilisome linker domain"/>
    <property type="match status" value="1"/>
</dbReference>
<evidence type="ECO:0000313" key="4">
    <source>
        <dbReference type="Proteomes" id="UP001216390"/>
    </source>
</evidence>
<dbReference type="RefSeq" id="WP_272736870.1">
    <property type="nucleotide sequence ID" value="NZ_CP116942.1"/>
</dbReference>
<evidence type="ECO:0000259" key="2">
    <source>
        <dbReference type="Pfam" id="PF17766"/>
    </source>
</evidence>
<keyword evidence="4" id="KW-1185">Reference proteome</keyword>
<dbReference type="EMBL" id="CP116942">
    <property type="protein sequence ID" value="WCO67348.1"/>
    <property type="molecule type" value="Genomic_DNA"/>
</dbReference>
<organism evidence="3 4">
    <name type="scientific">Iamia majanohamensis</name>
    <dbReference type="NCBI Taxonomy" id="467976"/>
    <lineage>
        <taxon>Bacteria</taxon>
        <taxon>Bacillati</taxon>
        <taxon>Actinomycetota</taxon>
        <taxon>Acidimicrobiia</taxon>
        <taxon>Acidimicrobiales</taxon>
        <taxon>Iamiaceae</taxon>
        <taxon>Iamia</taxon>
    </lineage>
</organism>
<feature type="domain" description="Subtilisin-like protease fibronectin type-III" evidence="2">
    <location>
        <begin position="405"/>
        <end position="477"/>
    </location>
</feature>
<dbReference type="KEGG" id="ima:PO878_01270"/>
<dbReference type="Gene3D" id="3.40.50.200">
    <property type="entry name" value="Peptidase S8/S53 domain"/>
    <property type="match status" value="1"/>
</dbReference>
<dbReference type="Pfam" id="PF13946">
    <property type="entry name" value="DUF4214"/>
    <property type="match status" value="1"/>
</dbReference>
<dbReference type="InterPro" id="IPR025282">
    <property type="entry name" value="DUF4214"/>
</dbReference>
<dbReference type="GO" id="GO:0006508">
    <property type="term" value="P:proteolysis"/>
    <property type="evidence" value="ECO:0007669"/>
    <property type="project" value="InterPro"/>
</dbReference>
<dbReference type="SUPFAM" id="SSF52743">
    <property type="entry name" value="Subtilisin-like"/>
    <property type="match status" value="1"/>
</dbReference>
<feature type="domain" description="DUF4214" evidence="1">
    <location>
        <begin position="926"/>
        <end position="961"/>
    </location>
</feature>
<evidence type="ECO:0000259" key="1">
    <source>
        <dbReference type="Pfam" id="PF13946"/>
    </source>
</evidence>
<reference evidence="3" key="1">
    <citation type="submission" date="2023-01" db="EMBL/GenBank/DDBJ databases">
        <title>The diversity of Class Acidimicrobiia in South China Sea sediment environments and the proposal of Iamia marina sp. nov., a novel species of the genus Iamia.</title>
        <authorList>
            <person name="He Y."/>
            <person name="Tian X."/>
        </authorList>
    </citation>
    <scope>NUCLEOTIDE SEQUENCE</scope>
    <source>
        <strain evidence="3">DSM 19957</strain>
    </source>
</reference>
<dbReference type="Pfam" id="PF17766">
    <property type="entry name" value="fn3_6"/>
    <property type="match status" value="1"/>
</dbReference>
<accession>A0AAE9Y9X3</accession>
<name>A0AAE9Y9X3_9ACTN</name>